<dbReference type="EMBL" id="MT774385">
    <property type="protein sequence ID" value="QOR58964.1"/>
    <property type="molecule type" value="Genomic_DNA"/>
</dbReference>
<feature type="compositionally biased region" description="Polar residues" evidence="1">
    <location>
        <begin position="588"/>
        <end position="599"/>
    </location>
</feature>
<evidence type="ECO:0000313" key="3">
    <source>
        <dbReference type="Proteomes" id="UP000594030"/>
    </source>
</evidence>
<accession>A0A7M1RXT0</accession>
<sequence length="929" mass="99200">MYHYINGFGKIWVGLEPPPDETLNVTWLHPTATGKPSLWELLAFDCNEDKWVLVGGSGGGGTTDFEATVDSVTSTSIANASVRLEDNVFKFSFDLPKGADGEPGPPGPEGAPGKDGTDGKPGSDGQEGLGIKIMYAKTTSTTIPPVVIKDNINPGSVWGTSVPIHTSAEFIWSITATFRGATLVGEWSDPIQMTGDKGDPGEQGPPGPAGSVPNYKTYVYKLSDSKPEAPTGTSPHPDGWEDYPNTSGNWWQCIGTVNGATDLVTAWSEVIPVNGRDDTAQDGKYTEMRFAVSASNITPPALDKTIRTPTGWSMTPPIKATQEFMWMIVATINPNDTLYTNWSTPTVISGEAGPEGPIGPEGPPGQDGKDGATGPTGNPGPAGKDGVSGIPGVGIEVRYCLGTDTTYTGASELGANRDPEGWDTVVPTVTEENPYIWFIQARINYTDNSDRVGSVDGTWSTPAKLSGTNGLDGAPGTPGAPGSKGQIVYPEGIYNVNTTYLCDEYKAPYVYDSGDANYYVLNKVGSWQGTLHNNESPSTDTSGSWVKLEAFEAIYAKIGIIANGLIGSAVFNGDYMFSQQGVDKNGNTSTHYENFNSVTPGEPADSTDPAKPGIRTFIPNIMFNFATGAGHLAAGKVKFNADGSVEATDLSIKGFSTLEYTSNKSTTINALRYIIPNDLITTSKEYTFKLSANDYNYEVGSTYEGCIVNNRQYGVSVIKGLTVNSCDNGQLFNGSIIYDPLSFSTIELIPTGQLRFSFTVTSIDPSTKEVSGSATLLNPSEYVITYSTNGSSVLRYLGVAQATSYTGLIEYDLIHNTSSGELLTGSSYTSAPGITVTTSRNWIDTKHLEITFNTIGIPYSAWLTPMCSTIISNSSNSDIRAFGLQVSKSEDLGNYENTFKVLVCSNTTNLQTTYWGVFIVVHPVYPSTR</sequence>
<organism evidence="2 3">
    <name type="scientific">uncultured phage cr108_1</name>
    <dbReference type="NCBI Taxonomy" id="2772069"/>
    <lineage>
        <taxon>Viruses</taxon>
        <taxon>Duplodnaviria</taxon>
        <taxon>Heunggongvirae</taxon>
        <taxon>Uroviricota</taxon>
        <taxon>Caudoviricetes</taxon>
        <taxon>Crassvirales</taxon>
        <taxon>Steigviridae</taxon>
        <taxon>Asinivirinae</taxon>
        <taxon>Pipoluvirus</taxon>
        <taxon>Pipoluvirus rarus</taxon>
    </lineage>
</organism>
<feature type="region of interest" description="Disordered" evidence="1">
    <location>
        <begin position="193"/>
        <end position="213"/>
    </location>
</feature>
<feature type="region of interest" description="Disordered" evidence="1">
    <location>
        <begin position="588"/>
        <end position="608"/>
    </location>
</feature>
<dbReference type="RefSeq" id="YP_010111122.1">
    <property type="nucleotide sequence ID" value="NC_055878.1"/>
</dbReference>
<name>A0A7M1RXT0_9CAUD</name>
<dbReference type="KEGG" id="vg:65129456"/>
<proteinExistence type="predicted"/>
<dbReference type="PANTHER" id="PTHR24637">
    <property type="entry name" value="COLLAGEN"/>
    <property type="match status" value="1"/>
</dbReference>
<reference evidence="2 3" key="1">
    <citation type="submission" date="2020-07" db="EMBL/GenBank/DDBJ databases">
        <title>Taxonomic proposal: Crassvirales, a new order of highly abundant and diverse bacterial viruses.</title>
        <authorList>
            <person name="Shkoporov A.N."/>
            <person name="Stockdale S.R."/>
            <person name="Guerin E."/>
            <person name="Ross R.P."/>
            <person name="Hill C."/>
        </authorList>
    </citation>
    <scope>NUCLEOTIDE SEQUENCE [LARGE SCALE GENOMIC DNA]</scope>
</reference>
<dbReference type="GeneID" id="65129456"/>
<protein>
    <submittedName>
        <fullName evidence="2">Uncharacterized protein</fullName>
    </submittedName>
</protein>
<feature type="region of interest" description="Disordered" evidence="1">
    <location>
        <begin position="463"/>
        <end position="483"/>
    </location>
</feature>
<evidence type="ECO:0000313" key="2">
    <source>
        <dbReference type="EMBL" id="QOR58964.1"/>
    </source>
</evidence>
<evidence type="ECO:0000256" key="1">
    <source>
        <dbReference type="SAM" id="MobiDB-lite"/>
    </source>
</evidence>
<keyword evidence="3" id="KW-1185">Reference proteome</keyword>
<dbReference type="Proteomes" id="UP000594030">
    <property type="component" value="Segment"/>
</dbReference>
<feature type="compositionally biased region" description="Low complexity" evidence="1">
    <location>
        <begin position="372"/>
        <end position="382"/>
    </location>
</feature>
<feature type="region of interest" description="Disordered" evidence="1">
    <location>
        <begin position="95"/>
        <end position="128"/>
    </location>
</feature>
<feature type="region of interest" description="Disordered" evidence="1">
    <location>
        <begin position="344"/>
        <end position="389"/>
    </location>
</feature>